<sequence length="872" mass="99177">MPALAANSRKRKPSPSLTQESQPSNSSSSSLSAYQQSTITDHFSPARSQSPSSTSSVHSKRSRMNPPASKSVTAKKGTPVVTEATMMDFDTGEPTDTPYIVPPPLIYRPKPPRPPSKGFLLRQAGARMLDVKNLRESRKGCSEKYFDMIWKTLEPALEAILAREKIVGSMEEMYRGVENIYRFGKAQELAELLTKRLDDYVSTQMKPKVMQEIKDDDIETLRIIGFAWRQWSEQLGLVRLIFLYLDRAYLFHRQSIEDFGIAVFNEHILDTADVSKKVLNGILTLFKQDRQSDGKTSVDHDLLISSMRMISSIGLYYTKFEPLFIETAREYYARLAGRESQVLDLTAYIKECVAQIEKASAKCGEFNLEYSTKRELILVVDAEMIGNYVALLTDKERLRVLLSREDTETLQTLYRLLDRICDPGKALKEGWEAYIVDQGTYIVQDKDRGSEMVQRLLDLRGTLNAIWTGPLKKNETLGFSLRESFSVFINSRKEASIKENPKPAEMIAKYVDQLLRNGIKNIPPVAGVIHTATDDDSALAHRLDLVLDLFRFVQGKDVFEAFYKKDLARRLLLGRSASDDAEQLMLSKLKNECGACFTNNLEAMFKDMNLSRESVASFNSTKVGSEYFRKVELHVNILSQAAWPSYPETPVTIPSAHAQHLEAFAKFYTSKHQGRKLTWRHALSHCVLVADFENGRRELSLSAFQAVVLLAFNEVPGVGTLRYRDLKTATGLSDPELKRTLQSLACGKMRVLLKSPKGRDVFGTDKFQVNAGFTAQQYRVKINQIQLKETKEEIKETHERVEMDRKYETQAAIVRIMKSRRTIKHVELIQQTIEQTKERGNLDVTSIKQNIEKLIEKDYMERGEGDTYLYVA</sequence>
<dbReference type="InterPro" id="IPR016159">
    <property type="entry name" value="Cullin_repeat-like_dom_sf"/>
</dbReference>
<evidence type="ECO:0000313" key="9">
    <source>
        <dbReference type="Proteomes" id="UP000326924"/>
    </source>
</evidence>
<comment type="caution">
    <text evidence="8">The sequence shown here is derived from an EMBL/GenBank/DDBJ whole genome shotgun (WGS) entry which is preliminary data.</text>
</comment>
<evidence type="ECO:0000256" key="6">
    <source>
        <dbReference type="SAM" id="MobiDB-lite"/>
    </source>
</evidence>
<keyword evidence="9" id="KW-1185">Reference proteome</keyword>
<dbReference type="Gene3D" id="1.10.10.10">
    <property type="entry name" value="Winged helix-like DNA-binding domain superfamily/Winged helix DNA-binding domain"/>
    <property type="match status" value="1"/>
</dbReference>
<comment type="similarity">
    <text evidence="1 4 5">Belongs to the cullin family.</text>
</comment>
<evidence type="ECO:0000256" key="4">
    <source>
        <dbReference type="PROSITE-ProRule" id="PRU00330"/>
    </source>
</evidence>
<dbReference type="InterPro" id="IPR036388">
    <property type="entry name" value="WH-like_DNA-bd_sf"/>
</dbReference>
<dbReference type="FunFam" id="1.20.1310.10:FF:000031">
    <property type="entry name" value="Ubiquitin ligase subunit CulD"/>
    <property type="match status" value="1"/>
</dbReference>
<dbReference type="Gene3D" id="1.20.1310.10">
    <property type="entry name" value="Cullin Repeats"/>
    <property type="match status" value="4"/>
</dbReference>
<dbReference type="InterPro" id="IPR001373">
    <property type="entry name" value="Cullin_N"/>
</dbReference>
<feature type="region of interest" description="Disordered" evidence="6">
    <location>
        <begin position="1"/>
        <end position="79"/>
    </location>
</feature>
<protein>
    <submittedName>
        <fullName evidence="8">Cullin family-domain-containing protein</fullName>
    </submittedName>
</protein>
<dbReference type="Proteomes" id="UP000326924">
    <property type="component" value="Unassembled WGS sequence"/>
</dbReference>
<reference evidence="8 9" key="1">
    <citation type="submission" date="2019-09" db="EMBL/GenBank/DDBJ databases">
        <title>Draft genome of the ectomycorrhizal ascomycete Sphaerosporella brunnea.</title>
        <authorList>
            <consortium name="DOE Joint Genome Institute"/>
            <person name="Benucci G.M."/>
            <person name="Marozzi G."/>
            <person name="Antonielli L."/>
            <person name="Sanchez S."/>
            <person name="Marco P."/>
            <person name="Wang X."/>
            <person name="Falini L.B."/>
            <person name="Barry K."/>
            <person name="Haridas S."/>
            <person name="Lipzen A."/>
            <person name="Labutti K."/>
            <person name="Grigoriev I.V."/>
            <person name="Murat C."/>
            <person name="Martin F."/>
            <person name="Albertini E."/>
            <person name="Donnini D."/>
            <person name="Bonito G."/>
        </authorList>
    </citation>
    <scope>NUCLEOTIDE SEQUENCE [LARGE SCALE GENOMIC DNA]</scope>
    <source>
        <strain evidence="8 9">Sb_GMNB300</strain>
    </source>
</reference>
<feature type="compositionally biased region" description="Low complexity" evidence="6">
    <location>
        <begin position="16"/>
        <end position="37"/>
    </location>
</feature>
<dbReference type="Pfam" id="PF00888">
    <property type="entry name" value="Cullin"/>
    <property type="match status" value="1"/>
</dbReference>
<dbReference type="SUPFAM" id="SSF74788">
    <property type="entry name" value="Cullin repeat-like"/>
    <property type="match status" value="1"/>
</dbReference>
<dbReference type="Pfam" id="PF26557">
    <property type="entry name" value="Cullin_AB"/>
    <property type="match status" value="1"/>
</dbReference>
<evidence type="ECO:0000256" key="3">
    <source>
        <dbReference type="ARBA" id="ARBA00022843"/>
    </source>
</evidence>
<keyword evidence="3" id="KW-0832">Ubl conjugation</keyword>
<dbReference type="InParanoid" id="A0A5J5FC07"/>
<evidence type="ECO:0000256" key="5">
    <source>
        <dbReference type="RuleBase" id="RU003829"/>
    </source>
</evidence>
<accession>A0A5J5FC07</accession>
<dbReference type="OrthoDB" id="27073at2759"/>
<dbReference type="FunFam" id="1.10.10.10:FF:000014">
    <property type="entry name" value="Cullin 1"/>
    <property type="match status" value="1"/>
</dbReference>
<dbReference type="InterPro" id="IPR019559">
    <property type="entry name" value="Cullin_neddylation_domain"/>
</dbReference>
<dbReference type="FunCoup" id="A0A5J5FC07">
    <property type="interactions" value="848"/>
</dbReference>
<dbReference type="SMART" id="SM00182">
    <property type="entry name" value="CULLIN"/>
    <property type="match status" value="1"/>
</dbReference>
<dbReference type="InterPro" id="IPR036390">
    <property type="entry name" value="WH_DNA-bd_sf"/>
</dbReference>
<dbReference type="GO" id="GO:0031625">
    <property type="term" value="F:ubiquitin protein ligase binding"/>
    <property type="evidence" value="ECO:0007669"/>
    <property type="project" value="InterPro"/>
</dbReference>
<name>A0A5J5FC07_9PEZI</name>
<dbReference type="InterPro" id="IPR059120">
    <property type="entry name" value="Cullin-like_AB"/>
</dbReference>
<dbReference type="SUPFAM" id="SSF46785">
    <property type="entry name" value="Winged helix' DNA-binding domain"/>
    <property type="match status" value="1"/>
</dbReference>
<dbReference type="SUPFAM" id="SSF75632">
    <property type="entry name" value="Cullin homology domain"/>
    <property type="match status" value="1"/>
</dbReference>
<keyword evidence="2" id="KW-1017">Isopeptide bond</keyword>
<gene>
    <name evidence="8" type="ORF">FN846DRAFT_925217</name>
</gene>
<dbReference type="GO" id="GO:0006511">
    <property type="term" value="P:ubiquitin-dependent protein catabolic process"/>
    <property type="evidence" value="ECO:0007669"/>
    <property type="project" value="InterPro"/>
</dbReference>
<dbReference type="PROSITE" id="PS50069">
    <property type="entry name" value="CULLIN_2"/>
    <property type="match status" value="1"/>
</dbReference>
<dbReference type="GO" id="GO:0031461">
    <property type="term" value="C:cullin-RING ubiquitin ligase complex"/>
    <property type="evidence" value="ECO:0007669"/>
    <property type="project" value="InterPro"/>
</dbReference>
<dbReference type="Pfam" id="PF10557">
    <property type="entry name" value="Cullin_Nedd8"/>
    <property type="match status" value="1"/>
</dbReference>
<feature type="compositionally biased region" description="Low complexity" evidence="6">
    <location>
        <begin position="45"/>
        <end position="57"/>
    </location>
</feature>
<dbReference type="PROSITE" id="PS01256">
    <property type="entry name" value="CULLIN_1"/>
    <property type="match status" value="1"/>
</dbReference>
<dbReference type="InterPro" id="IPR045093">
    <property type="entry name" value="Cullin"/>
</dbReference>
<dbReference type="InterPro" id="IPR016157">
    <property type="entry name" value="Cullin_CS"/>
</dbReference>
<evidence type="ECO:0000313" key="8">
    <source>
        <dbReference type="EMBL" id="KAA8914867.1"/>
    </source>
</evidence>
<dbReference type="PANTHER" id="PTHR11932">
    <property type="entry name" value="CULLIN"/>
    <property type="match status" value="1"/>
</dbReference>
<dbReference type="SMART" id="SM00884">
    <property type="entry name" value="Cullin_Nedd8"/>
    <property type="match status" value="1"/>
</dbReference>
<proteinExistence type="inferred from homology"/>
<dbReference type="InterPro" id="IPR036317">
    <property type="entry name" value="Cullin_homology_sf"/>
</dbReference>
<organism evidence="8 9">
    <name type="scientific">Sphaerosporella brunnea</name>
    <dbReference type="NCBI Taxonomy" id="1250544"/>
    <lineage>
        <taxon>Eukaryota</taxon>
        <taxon>Fungi</taxon>
        <taxon>Dikarya</taxon>
        <taxon>Ascomycota</taxon>
        <taxon>Pezizomycotina</taxon>
        <taxon>Pezizomycetes</taxon>
        <taxon>Pezizales</taxon>
        <taxon>Pyronemataceae</taxon>
        <taxon>Sphaerosporella</taxon>
    </lineage>
</organism>
<evidence type="ECO:0000256" key="2">
    <source>
        <dbReference type="ARBA" id="ARBA00022499"/>
    </source>
</evidence>
<dbReference type="InterPro" id="IPR016158">
    <property type="entry name" value="Cullin_homology"/>
</dbReference>
<dbReference type="EMBL" id="VXIS01000002">
    <property type="protein sequence ID" value="KAA8914867.1"/>
    <property type="molecule type" value="Genomic_DNA"/>
</dbReference>
<evidence type="ECO:0000259" key="7">
    <source>
        <dbReference type="PROSITE" id="PS50069"/>
    </source>
</evidence>
<evidence type="ECO:0000256" key="1">
    <source>
        <dbReference type="ARBA" id="ARBA00006019"/>
    </source>
</evidence>
<dbReference type="AlphaFoldDB" id="A0A5J5FC07"/>
<dbReference type="Gene3D" id="3.30.230.130">
    <property type="entry name" value="Cullin, Chain C, Domain 2"/>
    <property type="match status" value="1"/>
</dbReference>
<feature type="domain" description="Cullin family profile" evidence="7">
    <location>
        <begin position="502"/>
        <end position="745"/>
    </location>
</feature>